<feature type="coiled-coil region" evidence="1">
    <location>
        <begin position="1413"/>
        <end position="1570"/>
    </location>
</feature>
<name>A0AAN8XAL0_HALRR</name>
<feature type="coiled-coil region" evidence="1">
    <location>
        <begin position="1154"/>
        <end position="1202"/>
    </location>
</feature>
<feature type="compositionally biased region" description="Acidic residues" evidence="2">
    <location>
        <begin position="2183"/>
        <end position="2193"/>
    </location>
</feature>
<dbReference type="PANTHER" id="PTHR43941">
    <property type="entry name" value="STRUCTURAL MAINTENANCE OF CHROMOSOMES PROTEIN 2"/>
    <property type="match status" value="1"/>
</dbReference>
<feature type="region of interest" description="Disordered" evidence="2">
    <location>
        <begin position="133"/>
        <end position="160"/>
    </location>
</feature>
<evidence type="ECO:0000313" key="3">
    <source>
        <dbReference type="EMBL" id="KAK7075944.1"/>
    </source>
</evidence>
<sequence length="2215" mass="251003">METGSTEFKRKVGKQLLVGQCDKISPTEVFDVVVDPLTDFKVSESSIEPSSPRQSFNLSPLNFHPVSEDTKLWSSSISLSSSSGSGSLKEKPGSTCAVGGGGNGHHRLLVPEVHRFGYNPPCAGSPHDLASCPVIRPSDPFTSNNKSERLSERKPGERNEKYDALRALSQASSALALTETLIGPLKIPPVSQEIISEVVSNMEKKGNISSIKSGQYSSGFQQTCPVPNAPLVTNPSPTPLRQPASGFAMTSDVDRKPIGSLPSILEPDVHRPFISNSYYAENYKIPSGENAVYESIHKLHNGETSGVKNSSCVIAVPVGMSDQGPIEVYKEVHPYPAHSITTTVERCSYIGQTQTDSKPPCSASRRKKHSQKSKNKLKNEHRLSQSSLASESSECSSAASDRTIVSKNSSEISPVPCSHMSLKERSNKFHIGGDGPLSKPLLSTAIKQMRQALDSVSVASDNRSDRSSGGGLDAASTFSDTSSNLSTLSDLSGYEDEYMRIKRLVSDAVIPPEDYKKLLSKTITKPPVTKSVLSVDYEKLLRDVNAQKEDLEIQLHRLSIQVQNAVREKELYQQQLELMNTKITETNQKQYFEVLKQRANLEGQLEMLKQELENSVYEKNQLLTKVSENAKALELLKSEASAAKEAESQIKLRLKKYEEANHELEGEIRMSKEDSEKVRSECKKIKKDLSLVSDKNIALEVSMEKMQASESQFSSEIKGLRLLILQLQEECQAKTTTQLQAESLANKTASELKSSQNTCHWYQDQLQQAQTARANIQQELLEARAIIARLTTEKESLDIKVQTLVREAEDGQSRAVREKASLLAHLEALQADMAEREALVSQLERDRGSDTKLMEDRRQRLEQDRHRIHKLRLDLSDTERQLETLRDDLKHKCTLISKYERELKALRTAEAVNQEIIGEKDARIQNLEQDLSESKLLLSNEQQELKQIAQMVTALKEDKAKLEISLTAAYNEKREVDDAILKVREDMTKLSSNFYRMKHDLALKDRHVEDSTKETDDAKRLMESYKRKFEMLELKVKEDDEKIKLTQEIEKFKNDAEMLSKEKEEKEEKLQEVTKTMKTVEIEKKSMAEAVELREEQIQNMQASLESYREEILKKDEELYVAHEHTCSLEKSYTELRRNWEMLKDDNLALRQEAEAYQEHEQSQRRELSDLKESIQKERKLKQTLEKNMEKLSKMQEESQLSKESEKCELEKVITNLTLEMQLMKEDKLKSTEVLSKLESDRMIAQRELTLLSEENTELESKLKETLAQAEGFKNSSLHDLENLKALEIRVDDLSKENSALSEKLAIEQNDRCRQLAEWEEQLRCKEDELLKVKAVVGERETNISKLKQEKKQACGQVSSLSMEIEQLRKKLATNEAMVKEMKASDDHNTGGRGSGKVAGNIQKELLPLQTKLSDAELKLKEITKEKEKLQTAVKNTKKESLLMKAKTREFEALKAKCKDFEEKDFSALEGKHKELASKLQAYEGKISSLERTLNEKESHSQVMDERVREISSAAENLAAEKRDLQCKVNSLEELCQKCQDNLCSYQSLLKAAENDRDEWMVKYESLRDIIPERDTSTQPAVQLGVSNQSFRSSQETLSLSSLEHNSSVNTTHSDMGFYSDLSQASISDRSQFDKTMADLQAQVTLTPKALHTKEKQITDLQHQLSVLRTSDMYSSADYPIVDGTSEAIPLHIHNRQIQSLQEKLRLLQERKESSDSQTGTAALKDEVRKLESSVKTKESELEKAQAKVNEFQEKHRRYESNVRLLTRKLKEHMKGRKSAEKEMQHHIEEHQLLMNEEHQRYSVLRCRCIELESLVESLEGQVASMETEVEEVRSALSNALKEVEEHRNHSLALQKDIGRLQEATKSIETLQLESSKLKEKVTEREAEIKELEQNQQSLLEQLKEKQETLTTLKFDLEKQQSESLCLQQKCQDSEEKLKDVSNQLHIKEDECYRVECILKDTENGKSHLIDQMKVSEEEKRLLQSEIEKVKEQQIRESDEKQRMNLLLEETVAKKKAVEDHIKVIEGELNAAKEELNLVKETQTSHEAALRIVISQLQDSVSKSREEVALLSSQLGEVQKERVNYQMQATELRSALHSTLAQLKTLQAAEEAREAEASTFESEVGIIPSPSPLDLTSLTELMEKSVRPVRSSAPLNSLQSCLSSLKAEVATLQSQLQHKQEEMGDELSVDEVGTDLTSADSLNSPSETLEGAEVV</sequence>
<feature type="coiled-coil region" evidence="1">
    <location>
        <begin position="766"/>
        <end position="888"/>
    </location>
</feature>
<feature type="coiled-coil region" evidence="1">
    <location>
        <begin position="1235"/>
        <end position="1385"/>
    </location>
</feature>
<dbReference type="Proteomes" id="UP001381693">
    <property type="component" value="Unassembled WGS sequence"/>
</dbReference>
<feature type="region of interest" description="Disordered" evidence="2">
    <location>
        <begin position="352"/>
        <end position="419"/>
    </location>
</feature>
<feature type="compositionally biased region" description="Low complexity" evidence="2">
    <location>
        <begin position="384"/>
        <end position="400"/>
    </location>
</feature>
<accession>A0AAN8XAL0</accession>
<feature type="compositionally biased region" description="Polar residues" evidence="2">
    <location>
        <begin position="403"/>
        <end position="412"/>
    </location>
</feature>
<evidence type="ECO:0000256" key="1">
    <source>
        <dbReference type="SAM" id="Coils"/>
    </source>
</evidence>
<feature type="region of interest" description="Disordered" evidence="2">
    <location>
        <begin position="81"/>
        <end position="100"/>
    </location>
</feature>
<feature type="coiled-coil region" evidence="1">
    <location>
        <begin position="924"/>
        <end position="965"/>
    </location>
</feature>
<protein>
    <submittedName>
        <fullName evidence="3">Uncharacterized protein</fullName>
    </submittedName>
</protein>
<feature type="coiled-coil region" evidence="1">
    <location>
        <begin position="534"/>
        <end position="681"/>
    </location>
</feature>
<comment type="caution">
    <text evidence="3">The sequence shown here is derived from an EMBL/GenBank/DDBJ whole genome shotgun (WGS) entry which is preliminary data.</text>
</comment>
<dbReference type="EMBL" id="JAXCGZ010009967">
    <property type="protein sequence ID" value="KAK7075944.1"/>
    <property type="molecule type" value="Genomic_DNA"/>
</dbReference>
<gene>
    <name evidence="3" type="ORF">SK128_012697</name>
</gene>
<keyword evidence="1" id="KW-0175">Coiled coil</keyword>
<feature type="compositionally biased region" description="Low complexity" evidence="2">
    <location>
        <begin position="473"/>
        <end position="484"/>
    </location>
</feature>
<feature type="compositionally biased region" description="Basic and acidic residues" evidence="2">
    <location>
        <begin position="146"/>
        <end position="160"/>
    </location>
</feature>
<proteinExistence type="predicted"/>
<feature type="compositionally biased region" description="Polar residues" evidence="2">
    <location>
        <begin position="2195"/>
        <end position="2207"/>
    </location>
</feature>
<feature type="compositionally biased region" description="Basic residues" evidence="2">
    <location>
        <begin position="364"/>
        <end position="376"/>
    </location>
</feature>
<evidence type="ECO:0000256" key="2">
    <source>
        <dbReference type="SAM" id="MobiDB-lite"/>
    </source>
</evidence>
<evidence type="ECO:0000313" key="4">
    <source>
        <dbReference type="Proteomes" id="UP001381693"/>
    </source>
</evidence>
<feature type="region of interest" description="Disordered" evidence="2">
    <location>
        <begin position="455"/>
        <end position="484"/>
    </location>
</feature>
<feature type="coiled-coil region" evidence="1">
    <location>
        <begin position="1691"/>
        <end position="2042"/>
    </location>
</feature>
<feature type="region of interest" description="Disordered" evidence="2">
    <location>
        <begin position="2177"/>
        <end position="2215"/>
    </location>
</feature>
<organism evidence="3 4">
    <name type="scientific">Halocaridina rubra</name>
    <name type="common">Hawaiian red shrimp</name>
    <dbReference type="NCBI Taxonomy" id="373956"/>
    <lineage>
        <taxon>Eukaryota</taxon>
        <taxon>Metazoa</taxon>
        <taxon>Ecdysozoa</taxon>
        <taxon>Arthropoda</taxon>
        <taxon>Crustacea</taxon>
        <taxon>Multicrustacea</taxon>
        <taxon>Malacostraca</taxon>
        <taxon>Eumalacostraca</taxon>
        <taxon>Eucarida</taxon>
        <taxon>Decapoda</taxon>
        <taxon>Pleocyemata</taxon>
        <taxon>Caridea</taxon>
        <taxon>Atyoidea</taxon>
        <taxon>Atyidae</taxon>
        <taxon>Halocaridina</taxon>
    </lineage>
</organism>
<keyword evidence="4" id="KW-1185">Reference proteome</keyword>
<feature type="coiled-coil region" evidence="1">
    <location>
        <begin position="1008"/>
        <end position="1118"/>
    </location>
</feature>
<reference evidence="3 4" key="1">
    <citation type="submission" date="2023-11" db="EMBL/GenBank/DDBJ databases">
        <title>Halocaridina rubra genome assembly.</title>
        <authorList>
            <person name="Smith C."/>
        </authorList>
    </citation>
    <scope>NUCLEOTIDE SEQUENCE [LARGE SCALE GENOMIC DNA]</scope>
    <source>
        <strain evidence="3">EP-1</strain>
        <tissue evidence="3">Whole</tissue>
    </source>
</reference>